<evidence type="ECO:0000259" key="1">
    <source>
        <dbReference type="Pfam" id="PF18739"/>
    </source>
</evidence>
<feature type="domain" description="Apea-like HEPN" evidence="1">
    <location>
        <begin position="194"/>
        <end position="331"/>
    </location>
</feature>
<feature type="domain" description="ApeA N-terminal" evidence="2">
    <location>
        <begin position="8"/>
        <end position="164"/>
    </location>
</feature>
<sequence>MDSLNQKLASALSFTTPEMIRWTGLRGITLKSAKNEVRATYRGKRTKEVQIGGATFQFGTGISCETRSASELNLVERHGVRIVFGEPQSILTAEQWVTKTCRLMSLALRCPIACRVYTLEREPSGSASVVTPWSASRTAETKTLHPLFTRPKKQTVYAKVLRSWFAKYDKLEPVISLRAALLSQPEKYREFEFLAYVQALEALHRRTRPTRRIVTEKQFSVLQRKLVEAIPARWKAKGELVRKLSYLNEISLADRLRDVFACDKELLSKLFRDEAQDIALIRDIRNYLTHYEGKRKEKKIRAYTETLKFWYLTSKVSLLLEIAILRAIGFGQAEVRMLIQNDPTYRDLCKADHSR</sequence>
<protein>
    <submittedName>
        <fullName evidence="3">Uncharacterized protein</fullName>
    </submittedName>
</protein>
<dbReference type="InterPro" id="IPR041229">
    <property type="entry name" value="HEPN_Apea"/>
</dbReference>
<dbReference type="AlphaFoldDB" id="A0A1C3WJX9"/>
<keyword evidence="4" id="KW-1185">Reference proteome</keyword>
<evidence type="ECO:0000313" key="3">
    <source>
        <dbReference type="EMBL" id="SCB40225.1"/>
    </source>
</evidence>
<dbReference type="EMBL" id="FMAI01000008">
    <property type="protein sequence ID" value="SCB40225.1"/>
    <property type="molecule type" value="Genomic_DNA"/>
</dbReference>
<dbReference type="Proteomes" id="UP000199184">
    <property type="component" value="Unassembled WGS sequence"/>
</dbReference>
<evidence type="ECO:0000259" key="2">
    <source>
        <dbReference type="Pfam" id="PF18862"/>
    </source>
</evidence>
<evidence type="ECO:0000313" key="4">
    <source>
        <dbReference type="Proteomes" id="UP000199184"/>
    </source>
</evidence>
<accession>A0A1C3WJX9</accession>
<organism evidence="3 4">
    <name type="scientific">Bradyrhizobium shewense</name>
    <dbReference type="NCBI Taxonomy" id="1761772"/>
    <lineage>
        <taxon>Bacteria</taxon>
        <taxon>Pseudomonadati</taxon>
        <taxon>Pseudomonadota</taxon>
        <taxon>Alphaproteobacteria</taxon>
        <taxon>Hyphomicrobiales</taxon>
        <taxon>Nitrobacteraceae</taxon>
        <taxon>Bradyrhizobium</taxon>
    </lineage>
</organism>
<gene>
    <name evidence="3" type="ORF">GA0061098_1008100</name>
</gene>
<reference evidence="4" key="1">
    <citation type="submission" date="2016-08" db="EMBL/GenBank/DDBJ databases">
        <authorList>
            <person name="Varghese N."/>
            <person name="Submissions Spin"/>
        </authorList>
    </citation>
    <scope>NUCLEOTIDE SEQUENCE [LARGE SCALE GENOMIC DNA]</scope>
    <source>
        <strain evidence="4">ERR11</strain>
    </source>
</reference>
<proteinExistence type="predicted"/>
<dbReference type="Pfam" id="PF18739">
    <property type="entry name" value="HEPN_Apea"/>
    <property type="match status" value="1"/>
</dbReference>
<dbReference type="Pfam" id="PF18862">
    <property type="entry name" value="ApeA_NTD1"/>
    <property type="match status" value="1"/>
</dbReference>
<dbReference type="InterPro" id="IPR041223">
    <property type="entry name" value="ApeA_NTD"/>
</dbReference>
<name>A0A1C3WJX9_9BRAD</name>